<reference evidence="2 3" key="2">
    <citation type="journal article" date="2019" name="G3 (Bethesda)">
        <title>Hybrid Assembly of the Genome of the Entomopathogenic Nematode Steinernema carpocapsae Identifies the X-Chromosome.</title>
        <authorList>
            <person name="Serra L."/>
            <person name="Macchietto M."/>
            <person name="Macias-Munoz A."/>
            <person name="McGill C.J."/>
            <person name="Rodriguez I.M."/>
            <person name="Rodriguez B."/>
            <person name="Murad R."/>
            <person name="Mortazavi A."/>
        </authorList>
    </citation>
    <scope>NUCLEOTIDE SEQUENCE [LARGE SCALE GENOMIC DNA]</scope>
    <source>
        <strain evidence="2 3">ALL</strain>
    </source>
</reference>
<dbReference type="AlphaFoldDB" id="A0A4U5MJQ9"/>
<dbReference type="EMBL" id="AZBU02000007">
    <property type="protein sequence ID" value="TKR69618.1"/>
    <property type="molecule type" value="Genomic_DNA"/>
</dbReference>
<proteinExistence type="predicted"/>
<feature type="chain" id="PRO_5020772654" description="ShKT domain-containing protein" evidence="1">
    <location>
        <begin position="19"/>
        <end position="262"/>
    </location>
</feature>
<keyword evidence="3" id="KW-1185">Reference proteome</keyword>
<name>A0A4U5MJQ9_STECR</name>
<reference evidence="2 3" key="1">
    <citation type="journal article" date="2015" name="Genome Biol.">
        <title>Comparative genomics of Steinernema reveals deeply conserved gene regulatory networks.</title>
        <authorList>
            <person name="Dillman A.R."/>
            <person name="Macchietto M."/>
            <person name="Porter C.F."/>
            <person name="Rogers A."/>
            <person name="Williams B."/>
            <person name="Antoshechkin I."/>
            <person name="Lee M.M."/>
            <person name="Goodwin Z."/>
            <person name="Lu X."/>
            <person name="Lewis E.E."/>
            <person name="Goodrich-Blair H."/>
            <person name="Stock S.P."/>
            <person name="Adams B.J."/>
            <person name="Sternberg P.W."/>
            <person name="Mortazavi A."/>
        </authorList>
    </citation>
    <scope>NUCLEOTIDE SEQUENCE [LARGE SCALE GENOMIC DNA]</scope>
    <source>
        <strain evidence="2 3">ALL</strain>
    </source>
</reference>
<evidence type="ECO:0000313" key="3">
    <source>
        <dbReference type="Proteomes" id="UP000298663"/>
    </source>
</evidence>
<sequence length="262" mass="30456">MQALTLFALLGTVAIALSYSLPLETGRGLETSDDSWPQPAYELPIPKTLKLEKCNLEQSLAKDDGSAYDPMACDPTRFELFYERYAAHCSESVWYRSFKALPFEILNATWADSDGKETPCHFLTEAHFFLTRYIFAHEVVSVNKLHHCLDTYLTYAKGSDCVNELHERPNQEEKKQACLAKAPEWMIQSPKNFIACRNREIKKDCTIEASKYFCEVEFAGMKKCSNCRPLITDDHWEEFYQYCRQIDMDYQRSRRRLEISEC</sequence>
<accession>A0A4U5MJQ9</accession>
<feature type="signal peptide" evidence="1">
    <location>
        <begin position="1"/>
        <end position="18"/>
    </location>
</feature>
<evidence type="ECO:0008006" key="4">
    <source>
        <dbReference type="Google" id="ProtNLM"/>
    </source>
</evidence>
<organism evidence="2 3">
    <name type="scientific">Steinernema carpocapsae</name>
    <name type="common">Entomopathogenic nematode</name>
    <dbReference type="NCBI Taxonomy" id="34508"/>
    <lineage>
        <taxon>Eukaryota</taxon>
        <taxon>Metazoa</taxon>
        <taxon>Ecdysozoa</taxon>
        <taxon>Nematoda</taxon>
        <taxon>Chromadorea</taxon>
        <taxon>Rhabditida</taxon>
        <taxon>Tylenchina</taxon>
        <taxon>Panagrolaimomorpha</taxon>
        <taxon>Strongyloidoidea</taxon>
        <taxon>Steinernematidae</taxon>
        <taxon>Steinernema</taxon>
    </lineage>
</organism>
<gene>
    <name evidence="2" type="ORF">L596_021757</name>
</gene>
<comment type="caution">
    <text evidence="2">The sequence shown here is derived from an EMBL/GenBank/DDBJ whole genome shotgun (WGS) entry which is preliminary data.</text>
</comment>
<keyword evidence="1" id="KW-0732">Signal</keyword>
<evidence type="ECO:0000313" key="2">
    <source>
        <dbReference type="EMBL" id="TKR69618.1"/>
    </source>
</evidence>
<protein>
    <recommendedName>
        <fullName evidence="4">ShKT domain-containing protein</fullName>
    </recommendedName>
</protein>
<evidence type="ECO:0000256" key="1">
    <source>
        <dbReference type="SAM" id="SignalP"/>
    </source>
</evidence>
<dbReference type="Proteomes" id="UP000298663">
    <property type="component" value="Unassembled WGS sequence"/>
</dbReference>